<dbReference type="InterPro" id="IPR038564">
    <property type="entry name" value="Maf1_sf"/>
</dbReference>
<evidence type="ECO:0000256" key="2">
    <source>
        <dbReference type="ARBA" id="ARBA00020829"/>
    </source>
</evidence>
<name>A0A183ICX6_9BILA</name>
<proteinExistence type="inferred from homology"/>
<dbReference type="PANTHER" id="PTHR22504">
    <property type="entry name" value="REPRESSOR OF RNA POLYMERASE III TRANSCRIPTION MAF1"/>
    <property type="match status" value="1"/>
</dbReference>
<dbReference type="GO" id="GO:0000994">
    <property type="term" value="F:RNA polymerase III core binding"/>
    <property type="evidence" value="ECO:0007669"/>
    <property type="project" value="TreeGrafter"/>
</dbReference>
<organism evidence="3">
    <name type="scientific">Soboliphyme baturini</name>
    <dbReference type="NCBI Taxonomy" id="241478"/>
    <lineage>
        <taxon>Eukaryota</taxon>
        <taxon>Metazoa</taxon>
        <taxon>Ecdysozoa</taxon>
        <taxon>Nematoda</taxon>
        <taxon>Enoplea</taxon>
        <taxon>Dorylaimia</taxon>
        <taxon>Dioctophymatida</taxon>
        <taxon>Dioctophymatoidea</taxon>
        <taxon>Soboliphymatidae</taxon>
        <taxon>Soboliphyme</taxon>
    </lineage>
</organism>
<protein>
    <recommendedName>
        <fullName evidence="2">Repressor of RNA polymerase III transcription MAF1 homolog</fullName>
    </recommendedName>
</protein>
<dbReference type="GO" id="GO:0005634">
    <property type="term" value="C:nucleus"/>
    <property type="evidence" value="ECO:0007669"/>
    <property type="project" value="TreeGrafter"/>
</dbReference>
<evidence type="ECO:0000256" key="1">
    <source>
        <dbReference type="ARBA" id="ARBA00006231"/>
    </source>
</evidence>
<dbReference type="GO" id="GO:0016480">
    <property type="term" value="P:negative regulation of transcription by RNA polymerase III"/>
    <property type="evidence" value="ECO:0007669"/>
    <property type="project" value="InterPro"/>
</dbReference>
<reference evidence="3" key="1">
    <citation type="submission" date="2016-06" db="UniProtKB">
        <authorList>
            <consortium name="WormBaseParasite"/>
        </authorList>
    </citation>
    <scope>IDENTIFICATION</scope>
</reference>
<dbReference type="InterPro" id="IPR015257">
    <property type="entry name" value="Maf1"/>
</dbReference>
<dbReference type="PIRSF" id="PIRSF037240">
    <property type="entry name" value="RNA_polIII_Trep_MAF1"/>
    <property type="match status" value="1"/>
</dbReference>
<dbReference type="Gene3D" id="3.40.1000.50">
    <property type="entry name" value="Repressor of RNA polymerase III transcription Maf1"/>
    <property type="match status" value="1"/>
</dbReference>
<dbReference type="WBParaSite" id="SBAD_0000154101-mRNA-1">
    <property type="protein sequence ID" value="SBAD_0000154101-mRNA-1"/>
    <property type="gene ID" value="SBAD_0000154101"/>
</dbReference>
<dbReference type="Pfam" id="PF09174">
    <property type="entry name" value="Maf1"/>
    <property type="match status" value="1"/>
</dbReference>
<dbReference type="AlphaFoldDB" id="A0A183ICX6"/>
<comment type="similarity">
    <text evidence="1">Belongs to the MAF1 family.</text>
</comment>
<evidence type="ECO:0000313" key="3">
    <source>
        <dbReference type="WBParaSite" id="SBAD_0000154101-mRNA-1"/>
    </source>
</evidence>
<dbReference type="PANTHER" id="PTHR22504:SF0">
    <property type="entry name" value="REPRESSOR OF RNA POLYMERASE III TRANSCRIPTION MAF1 HOMOLOG"/>
    <property type="match status" value="1"/>
</dbReference>
<sequence length="166" mass="19014">LKKICFVTHSFERRIGNEIEASPNPGQDHPVRRKERKEKYTAVGISAAGQLCDSVSHKTLFHLISTLNASFPDYDFTSAKGENFSRVPSVVVRINAINMQLSAAVPSFAHMKPELWSAIDEKIDLKNCCVYNSDPYCEDGCIWSFNYFFYNRKLKRVLFFSCRAFK</sequence>
<accession>A0A183ICX6</accession>